<dbReference type="Gene3D" id="1.10.10.10">
    <property type="entry name" value="Winged helix-like DNA-binding domain superfamily/Winged helix DNA-binding domain"/>
    <property type="match status" value="1"/>
</dbReference>
<gene>
    <name evidence="4" type="ORF">ACFPRA_16890</name>
</gene>
<dbReference type="Pfam" id="PF09860">
    <property type="entry name" value="DUF2087"/>
    <property type="match status" value="1"/>
</dbReference>
<keyword evidence="2" id="KW-0804">Transcription</keyword>
<dbReference type="CDD" id="cd10451">
    <property type="entry name" value="GIY-YIG_LuxR_like"/>
    <property type="match status" value="1"/>
</dbReference>
<dbReference type="SUPFAM" id="SSF82771">
    <property type="entry name" value="GIY-YIG endonuclease"/>
    <property type="match status" value="1"/>
</dbReference>
<evidence type="ECO:0000259" key="3">
    <source>
        <dbReference type="Pfam" id="PF09860"/>
    </source>
</evidence>
<evidence type="ECO:0000256" key="1">
    <source>
        <dbReference type="ARBA" id="ARBA00023015"/>
    </source>
</evidence>
<dbReference type="InterPro" id="IPR036388">
    <property type="entry name" value="WH-like_DNA-bd_sf"/>
</dbReference>
<dbReference type="EMBL" id="JBHSNO010000008">
    <property type="protein sequence ID" value="MFC5590585.1"/>
    <property type="molecule type" value="Genomic_DNA"/>
</dbReference>
<organism evidence="4 5">
    <name type="scientific">Sporosarcina soli</name>
    <dbReference type="NCBI Taxonomy" id="334736"/>
    <lineage>
        <taxon>Bacteria</taxon>
        <taxon>Bacillati</taxon>
        <taxon>Bacillota</taxon>
        <taxon>Bacilli</taxon>
        <taxon>Bacillales</taxon>
        <taxon>Caryophanaceae</taxon>
        <taxon>Sporosarcina</taxon>
    </lineage>
</organism>
<dbReference type="InterPro" id="IPR016032">
    <property type="entry name" value="Sig_transdc_resp-reg_C-effctor"/>
</dbReference>
<comment type="caution">
    <text evidence="4">The sequence shown here is derived from an EMBL/GenBank/DDBJ whole genome shotgun (WGS) entry which is preliminary data.</text>
</comment>
<accession>A0ABW0TQ44</accession>
<dbReference type="RefSeq" id="WP_381437270.1">
    <property type="nucleotide sequence ID" value="NZ_JBHSNO010000008.1"/>
</dbReference>
<dbReference type="SUPFAM" id="SSF46894">
    <property type="entry name" value="C-terminal effector domain of the bipartite response regulators"/>
    <property type="match status" value="1"/>
</dbReference>
<dbReference type="Proteomes" id="UP001596109">
    <property type="component" value="Unassembled WGS sequence"/>
</dbReference>
<name>A0ABW0TQ44_9BACL</name>
<feature type="domain" description="DUF2087" evidence="3">
    <location>
        <begin position="169"/>
        <end position="236"/>
    </location>
</feature>
<evidence type="ECO:0000256" key="2">
    <source>
        <dbReference type="ARBA" id="ARBA00023163"/>
    </source>
</evidence>
<sequence>MNPAEDYPIDVLEKGYVEDRQAYRCLFCEEKVAKGVIYPVENVLYEDWRYMEHHLASVHGSVFDVLLASGRDHTGLSDQQSKLLALIYEGKTDKEIQQALKIGSMSTIRNHRFALRKKERQAKTLLALMNLVKRQQAEETIGSDTHAEIQKTFEPPADLKRYFSEEDGRLITYRLKEYEKEQLLAEVALLFKPKKVYEEKEINAILEEIFEDYMLLRREMVDRGFLSRNDEGSEYRLVPMNEEEEGEKMDFKKEMKLQAKEEKVNYGIFQIKNLQNEKIFVGSTPNFKTLNGLKFMLNNNTHTNKELQLDWNRHGKDHFEFSILETVDEKEWKGKSTKKILEELLEKWVAHLQPYGENGYNK</sequence>
<evidence type="ECO:0000313" key="4">
    <source>
        <dbReference type="EMBL" id="MFC5590585.1"/>
    </source>
</evidence>
<dbReference type="InterPro" id="IPR018656">
    <property type="entry name" value="DUF2087"/>
</dbReference>
<dbReference type="InterPro" id="IPR035901">
    <property type="entry name" value="GIY-YIG_endonuc_sf"/>
</dbReference>
<dbReference type="Gene3D" id="3.40.1440.10">
    <property type="entry name" value="GIY-YIG endonuclease"/>
    <property type="match status" value="1"/>
</dbReference>
<protein>
    <submittedName>
        <fullName evidence="4">DUF2087 domain-containing protein</fullName>
    </submittedName>
</protein>
<reference evidence="5" key="1">
    <citation type="journal article" date="2019" name="Int. J. Syst. Evol. Microbiol.">
        <title>The Global Catalogue of Microorganisms (GCM) 10K type strain sequencing project: providing services to taxonomists for standard genome sequencing and annotation.</title>
        <authorList>
            <consortium name="The Broad Institute Genomics Platform"/>
            <consortium name="The Broad Institute Genome Sequencing Center for Infectious Disease"/>
            <person name="Wu L."/>
            <person name="Ma J."/>
        </authorList>
    </citation>
    <scope>NUCLEOTIDE SEQUENCE [LARGE SCALE GENOMIC DNA]</scope>
    <source>
        <strain evidence="5">CGMCC 4.1434</strain>
    </source>
</reference>
<keyword evidence="5" id="KW-1185">Reference proteome</keyword>
<proteinExistence type="predicted"/>
<evidence type="ECO:0000313" key="5">
    <source>
        <dbReference type="Proteomes" id="UP001596109"/>
    </source>
</evidence>
<keyword evidence="1" id="KW-0805">Transcription regulation</keyword>